<protein>
    <recommendedName>
        <fullName evidence="3">DUF1772 domain-containing protein</fullName>
    </recommendedName>
</protein>
<proteinExistence type="predicted"/>
<feature type="transmembrane region" description="Helical" evidence="1">
    <location>
        <begin position="60"/>
        <end position="80"/>
    </location>
</feature>
<name>A0A6J4R900_9ACTN</name>
<feature type="transmembrane region" description="Helical" evidence="1">
    <location>
        <begin position="142"/>
        <end position="160"/>
    </location>
</feature>
<evidence type="ECO:0000313" key="2">
    <source>
        <dbReference type="EMBL" id="CAA9467494.1"/>
    </source>
</evidence>
<sequence>MKTMQRIAFPVILVYLWVMMVLLGSIVMETFMVYPNIFRDPPRSLELSMSFMSVRGPDDFFPPLGFLSWVAGIGALVLGWRVKAARWWILFSLLMIVCEGLVSVFFFWPRNEIMFVEGSAVHSDELLRQTAREFQTLHWSRLAFNVAASASIFVGFLKFYRQRLLSRFVLHEA</sequence>
<reference evidence="2" key="1">
    <citation type="submission" date="2020-02" db="EMBL/GenBank/DDBJ databases">
        <authorList>
            <person name="Meier V. D."/>
        </authorList>
    </citation>
    <scope>NUCLEOTIDE SEQUENCE</scope>
    <source>
        <strain evidence="2">AVDCRST_MAG28</strain>
    </source>
</reference>
<keyword evidence="1" id="KW-0472">Membrane</keyword>
<keyword evidence="1" id="KW-0812">Transmembrane</keyword>
<evidence type="ECO:0008006" key="3">
    <source>
        <dbReference type="Google" id="ProtNLM"/>
    </source>
</evidence>
<gene>
    <name evidence="2" type="ORF">AVDCRST_MAG28-4244</name>
</gene>
<accession>A0A6J4R900</accession>
<evidence type="ECO:0000256" key="1">
    <source>
        <dbReference type="SAM" id="Phobius"/>
    </source>
</evidence>
<dbReference type="EMBL" id="CADCVE010000111">
    <property type="protein sequence ID" value="CAA9467494.1"/>
    <property type="molecule type" value="Genomic_DNA"/>
</dbReference>
<dbReference type="AlphaFoldDB" id="A0A6J4R900"/>
<feature type="transmembrane region" description="Helical" evidence="1">
    <location>
        <begin position="12"/>
        <end position="34"/>
    </location>
</feature>
<feature type="transmembrane region" description="Helical" evidence="1">
    <location>
        <begin position="87"/>
        <end position="108"/>
    </location>
</feature>
<keyword evidence="1" id="KW-1133">Transmembrane helix</keyword>
<organism evidence="2">
    <name type="scientific">uncultured Rubrobacteraceae bacterium</name>
    <dbReference type="NCBI Taxonomy" id="349277"/>
    <lineage>
        <taxon>Bacteria</taxon>
        <taxon>Bacillati</taxon>
        <taxon>Actinomycetota</taxon>
        <taxon>Rubrobacteria</taxon>
        <taxon>Rubrobacterales</taxon>
        <taxon>Rubrobacteraceae</taxon>
        <taxon>environmental samples</taxon>
    </lineage>
</organism>